<sequence>MSTCLRALMPGDRNAMMNDKMKQYEFVSQNHEGNILNGLNILRNRKKLVDVTFVVEGREFPAHKVVLASCSEYFEAMFTNEMKESKQNKIYLNGITADGLESVLEYAYTSRLLLTLANIMDVLGAASHVQVFTVVDACSTYLEDHLDLENCVDVATIAETYSLSHLKKVVYRFICNNLSKFSQMPDYQRLTFTQVDCLLNAEFPVDCSETDILAIVMDWIRYDPGKRLQYASLLLSHVRLQEILLFDLQLLLNSSSFRELVCLAPQVWEDLAYKCSCLPVDQPESYTGLVSTRGMESSIIVVGGFNVNGVTNAISYYMPSARAWYHLTTIPHVDQCNYGTACLDNELYVIGGCFNQILHENIHPFGFRYDPRYDKWSTIAPMLRERCRFSLSVLRGEIYAVGGVSESGDTLLEETARCEKYNPKADSWSLVAALPGHRTQHAGAAWKHFLFVSGGLDGDIPCASLLRYDSLEDRWEAKTSMLSPRADHSMEVYKNKLFVCGGWYEEETSGSRTVLSTIDAYDIATDTWEVVTRVPTPRYHSGITILDGKIYMTGGFHSDAIFDRASGAVEFYDLENNKWGTIEDYPHEIWEHTCVTFYVPKGKDDLAVPLA</sequence>
<dbReference type="PANTHER" id="PTHR45632">
    <property type="entry name" value="LD33804P"/>
    <property type="match status" value="1"/>
</dbReference>
<dbReference type="OrthoDB" id="45365at2759"/>
<gene>
    <name evidence="6" type="ORF">DSTB1V02_LOCUS7391</name>
</gene>
<dbReference type="InterPro" id="IPR000210">
    <property type="entry name" value="BTB/POZ_dom"/>
</dbReference>
<evidence type="ECO:0000256" key="2">
    <source>
        <dbReference type="ARBA" id="ARBA00022441"/>
    </source>
</evidence>
<evidence type="ECO:0000313" key="7">
    <source>
        <dbReference type="Proteomes" id="UP000677054"/>
    </source>
</evidence>
<dbReference type="PROSITE" id="PS50097">
    <property type="entry name" value="BTB"/>
    <property type="match status" value="1"/>
</dbReference>
<organism evidence="6">
    <name type="scientific">Darwinula stevensoni</name>
    <dbReference type="NCBI Taxonomy" id="69355"/>
    <lineage>
        <taxon>Eukaryota</taxon>
        <taxon>Metazoa</taxon>
        <taxon>Ecdysozoa</taxon>
        <taxon>Arthropoda</taxon>
        <taxon>Crustacea</taxon>
        <taxon>Oligostraca</taxon>
        <taxon>Ostracoda</taxon>
        <taxon>Podocopa</taxon>
        <taxon>Podocopida</taxon>
        <taxon>Darwinulocopina</taxon>
        <taxon>Darwinuloidea</taxon>
        <taxon>Darwinulidae</taxon>
        <taxon>Darwinula</taxon>
    </lineage>
</organism>
<proteinExistence type="predicted"/>
<dbReference type="PANTHER" id="PTHR45632:SF3">
    <property type="entry name" value="KELCH-LIKE PROTEIN 32"/>
    <property type="match status" value="1"/>
</dbReference>
<keyword evidence="7" id="KW-1185">Reference proteome</keyword>
<dbReference type="Pfam" id="PF24681">
    <property type="entry name" value="Kelch_KLHDC2_KLHL20_DRC7"/>
    <property type="match status" value="1"/>
</dbReference>
<dbReference type="Gene3D" id="1.25.40.420">
    <property type="match status" value="1"/>
</dbReference>
<evidence type="ECO:0000256" key="4">
    <source>
        <dbReference type="ARBA" id="ARBA00043912"/>
    </source>
</evidence>
<dbReference type="Pfam" id="PF01344">
    <property type="entry name" value="Kelch_1"/>
    <property type="match status" value="1"/>
</dbReference>
<dbReference type="Gene3D" id="2.120.10.80">
    <property type="entry name" value="Kelch-type beta propeller"/>
    <property type="match status" value="1"/>
</dbReference>
<dbReference type="InterPro" id="IPR011705">
    <property type="entry name" value="BACK"/>
</dbReference>
<dbReference type="InterPro" id="IPR011333">
    <property type="entry name" value="SKP1/BTB/POZ_sf"/>
</dbReference>
<evidence type="ECO:0000256" key="3">
    <source>
        <dbReference type="ARBA" id="ARBA00022737"/>
    </source>
</evidence>
<evidence type="ECO:0000313" key="6">
    <source>
        <dbReference type="EMBL" id="CAD7247561.1"/>
    </source>
</evidence>
<dbReference type="InterPro" id="IPR015915">
    <property type="entry name" value="Kelch-typ_b-propeller"/>
</dbReference>
<dbReference type="Proteomes" id="UP000677054">
    <property type="component" value="Unassembled WGS sequence"/>
</dbReference>
<keyword evidence="2" id="KW-0880">Kelch repeat</keyword>
<name>A0A7R8XI03_9CRUS</name>
<dbReference type="SUPFAM" id="SSF117281">
    <property type="entry name" value="Kelch motif"/>
    <property type="match status" value="1"/>
</dbReference>
<evidence type="ECO:0000256" key="1">
    <source>
        <dbReference type="ARBA" id="ARBA00013699"/>
    </source>
</evidence>
<dbReference type="Pfam" id="PF07707">
    <property type="entry name" value="BACK"/>
    <property type="match status" value="1"/>
</dbReference>
<dbReference type="SUPFAM" id="SSF54695">
    <property type="entry name" value="POZ domain"/>
    <property type="match status" value="1"/>
</dbReference>
<dbReference type="GO" id="GO:0003779">
    <property type="term" value="F:actin binding"/>
    <property type="evidence" value="ECO:0007669"/>
    <property type="project" value="UniProtKB-KW"/>
</dbReference>
<dbReference type="InterPro" id="IPR017096">
    <property type="entry name" value="BTB-kelch_protein"/>
</dbReference>
<dbReference type="UniPathway" id="UPA00143"/>
<dbReference type="EMBL" id="CAJPEV010001495">
    <property type="protein sequence ID" value="CAG0892965.1"/>
    <property type="molecule type" value="Genomic_DNA"/>
</dbReference>
<dbReference type="SMART" id="SM00612">
    <property type="entry name" value="Kelch"/>
    <property type="match status" value="6"/>
</dbReference>
<evidence type="ECO:0000259" key="5">
    <source>
        <dbReference type="PROSITE" id="PS50097"/>
    </source>
</evidence>
<reference evidence="6" key="1">
    <citation type="submission" date="2020-11" db="EMBL/GenBank/DDBJ databases">
        <authorList>
            <person name="Tran Van P."/>
        </authorList>
    </citation>
    <scope>NUCLEOTIDE SEQUENCE</scope>
</reference>
<dbReference type="Gene3D" id="3.30.710.10">
    <property type="entry name" value="Potassium Channel Kv1.1, Chain A"/>
    <property type="match status" value="1"/>
</dbReference>
<dbReference type="PIRSF" id="PIRSF037037">
    <property type="entry name" value="Kelch-like_protein_gigaxonin"/>
    <property type="match status" value="1"/>
</dbReference>
<dbReference type="Pfam" id="PF00651">
    <property type="entry name" value="BTB"/>
    <property type="match status" value="1"/>
</dbReference>
<dbReference type="SMART" id="SM00875">
    <property type="entry name" value="BACK"/>
    <property type="match status" value="1"/>
</dbReference>
<dbReference type="GO" id="GO:0016567">
    <property type="term" value="P:protein ubiquitination"/>
    <property type="evidence" value="ECO:0007669"/>
    <property type="project" value="UniProtKB-UniPathway"/>
</dbReference>
<accession>A0A7R8XI03</accession>
<comment type="function">
    <text evidence="4">Probable substrate-specific adapter of an E3 ubiquitin-protein ligase complex which mediates the ubiquitination and subsequent proteasomal degradation of target proteins. May have a role in synapse differentiation and growth.</text>
</comment>
<keyword evidence="3" id="KW-0677">Repeat</keyword>
<dbReference type="InterPro" id="IPR006652">
    <property type="entry name" value="Kelch_1"/>
</dbReference>
<protein>
    <recommendedName>
        <fullName evidence="1">Kelch-like protein diablo</fullName>
    </recommendedName>
</protein>
<dbReference type="EMBL" id="LR901012">
    <property type="protein sequence ID" value="CAD7247561.1"/>
    <property type="molecule type" value="Genomic_DNA"/>
</dbReference>
<dbReference type="SMART" id="SM00225">
    <property type="entry name" value="BTB"/>
    <property type="match status" value="1"/>
</dbReference>
<feature type="domain" description="BTB" evidence="5">
    <location>
        <begin position="49"/>
        <end position="116"/>
    </location>
</feature>
<dbReference type="AlphaFoldDB" id="A0A7R8XI03"/>